<dbReference type="PANTHER" id="PTHR43000">
    <property type="entry name" value="DTDP-D-GLUCOSE 4,6-DEHYDRATASE-RELATED"/>
    <property type="match status" value="1"/>
</dbReference>
<dbReference type="EMBL" id="ADFP01000051">
    <property type="protein sequence ID" value="EFB91064.1"/>
    <property type="molecule type" value="Genomic_DNA"/>
</dbReference>
<dbReference type="NCBIfam" id="TIGR01181">
    <property type="entry name" value="dTDP_gluc_dehyt"/>
    <property type="match status" value="1"/>
</dbReference>
<comment type="cofactor">
    <cofactor evidence="2 7">
        <name>NAD(+)</name>
        <dbReference type="ChEBI" id="CHEBI:57540"/>
    </cofactor>
</comment>
<evidence type="ECO:0000256" key="7">
    <source>
        <dbReference type="RuleBase" id="RU004473"/>
    </source>
</evidence>
<dbReference type="Proteomes" id="UP000006462">
    <property type="component" value="Unassembled WGS sequence"/>
</dbReference>
<protein>
    <recommendedName>
        <fullName evidence="4 7">dTDP-glucose 4,6-dehydratase</fullName>
        <ecNumber evidence="4 7">4.2.1.46</ecNumber>
    </recommendedName>
</protein>
<dbReference type="Gene3D" id="3.40.50.720">
    <property type="entry name" value="NAD(P)-binding Rossmann-like Domain"/>
    <property type="match status" value="1"/>
</dbReference>
<sequence>MKIVVTGGAGFIGANFVYYLLHKYPGDRVVCFDALTYAGNMETLAKAAGDPRFSFVKGDIADRGQVEALFERYRPDVIVNFAAESHVDRSILDPGLFLRTNVLGTGVLMDACRKYGIARFHQVSTDEVYGDLPLDRPDLFFTERTPLHASSPYSASKASSDLLVLAYCRTFGLPVTISRCSNNYGPYQFPEKLIPLMIANALADKPLPVYGKGENVRDWLYVEDHCAAIDLIVRRGRGGEIYNIGGHNERTNLQVVKTILKELDKPESLIRFVTDRPGHDLRYAIDPAKIHAELGWLPETTFDEGIRRTVRWYLSHKEWWRHIISGEYRNYYAKMV</sequence>
<comment type="caution">
    <text evidence="9">The sequence shown here is derived from an EMBL/GenBank/DDBJ whole genome shotgun (WGS) entry which is preliminary data.</text>
</comment>
<proteinExistence type="inferred from homology"/>
<dbReference type="EC" id="4.2.1.46" evidence="4 7"/>
<feature type="domain" description="NAD(P)-binding" evidence="8">
    <location>
        <begin position="5"/>
        <end position="309"/>
    </location>
</feature>
<organism evidence="9 10">
    <name type="scientific">Pyramidobacter piscolens W5455</name>
    <dbReference type="NCBI Taxonomy" id="352165"/>
    <lineage>
        <taxon>Bacteria</taxon>
        <taxon>Thermotogati</taxon>
        <taxon>Synergistota</taxon>
        <taxon>Synergistia</taxon>
        <taxon>Synergistales</taxon>
        <taxon>Dethiosulfovibrionaceae</taxon>
        <taxon>Pyramidobacter</taxon>
    </lineage>
</organism>
<dbReference type="GO" id="GO:0008460">
    <property type="term" value="F:dTDP-glucose 4,6-dehydratase activity"/>
    <property type="evidence" value="ECO:0007669"/>
    <property type="project" value="UniProtKB-EC"/>
</dbReference>
<evidence type="ECO:0000313" key="9">
    <source>
        <dbReference type="EMBL" id="EFB91064.1"/>
    </source>
</evidence>
<dbReference type="InterPro" id="IPR016040">
    <property type="entry name" value="NAD(P)-bd_dom"/>
</dbReference>
<keyword evidence="10" id="KW-1185">Reference proteome</keyword>
<evidence type="ECO:0000256" key="3">
    <source>
        <dbReference type="ARBA" id="ARBA00008178"/>
    </source>
</evidence>
<gene>
    <name evidence="9" type="primary">rfbB</name>
    <name evidence="9" type="ORF">HMPREF7215_0656</name>
</gene>
<comment type="similarity">
    <text evidence="3 7">Belongs to the NAD(P)-dependent epimerase/dehydratase family. dTDP-glucose dehydratase subfamily.</text>
</comment>
<keyword evidence="6 7" id="KW-0456">Lyase</keyword>
<dbReference type="CDD" id="cd05246">
    <property type="entry name" value="dTDP_GD_SDR_e"/>
    <property type="match status" value="1"/>
</dbReference>
<keyword evidence="5" id="KW-0520">NAD</keyword>
<name>A0ABP2HUS0_9BACT</name>
<evidence type="ECO:0000256" key="4">
    <source>
        <dbReference type="ARBA" id="ARBA00011990"/>
    </source>
</evidence>
<evidence type="ECO:0000256" key="6">
    <source>
        <dbReference type="ARBA" id="ARBA00023239"/>
    </source>
</evidence>
<evidence type="ECO:0000259" key="8">
    <source>
        <dbReference type="Pfam" id="PF16363"/>
    </source>
</evidence>
<dbReference type="InterPro" id="IPR005888">
    <property type="entry name" value="dTDP_Gluc_deHydtase"/>
</dbReference>
<reference evidence="9 10" key="1">
    <citation type="submission" date="2009-12" db="EMBL/GenBank/DDBJ databases">
        <authorList>
            <person name="Shrivastava S."/>
            <person name="Madupu R."/>
            <person name="Durkin A.S."/>
            <person name="Torralba M."/>
            <person name="Methe B."/>
            <person name="Sutton G.G."/>
            <person name="Strausberg R.L."/>
            <person name="Nelson K.E."/>
        </authorList>
    </citation>
    <scope>NUCLEOTIDE SEQUENCE [LARGE SCALE GENOMIC DNA]</scope>
    <source>
        <strain evidence="9 10">W5455</strain>
    </source>
</reference>
<dbReference type="RefSeq" id="WP_009164508.1">
    <property type="nucleotide sequence ID" value="NZ_ADFP01000051.1"/>
</dbReference>
<evidence type="ECO:0000256" key="2">
    <source>
        <dbReference type="ARBA" id="ARBA00001911"/>
    </source>
</evidence>
<evidence type="ECO:0000256" key="5">
    <source>
        <dbReference type="ARBA" id="ARBA00023027"/>
    </source>
</evidence>
<accession>A0ABP2HUS0</accession>
<evidence type="ECO:0000313" key="10">
    <source>
        <dbReference type="Proteomes" id="UP000006462"/>
    </source>
</evidence>
<comment type="catalytic activity">
    <reaction evidence="1 7">
        <text>dTDP-alpha-D-glucose = dTDP-4-dehydro-6-deoxy-alpha-D-glucose + H2O</text>
        <dbReference type="Rhea" id="RHEA:17221"/>
        <dbReference type="ChEBI" id="CHEBI:15377"/>
        <dbReference type="ChEBI" id="CHEBI:57477"/>
        <dbReference type="ChEBI" id="CHEBI:57649"/>
        <dbReference type="EC" id="4.2.1.46"/>
    </reaction>
</comment>
<dbReference type="Gene3D" id="3.90.25.10">
    <property type="entry name" value="UDP-galactose 4-epimerase, domain 1"/>
    <property type="match status" value="1"/>
</dbReference>
<evidence type="ECO:0000256" key="1">
    <source>
        <dbReference type="ARBA" id="ARBA00001539"/>
    </source>
</evidence>
<dbReference type="Pfam" id="PF16363">
    <property type="entry name" value="GDP_Man_Dehyd"/>
    <property type="match status" value="1"/>
</dbReference>
<dbReference type="InterPro" id="IPR036291">
    <property type="entry name" value="NAD(P)-bd_dom_sf"/>
</dbReference>
<dbReference type="SUPFAM" id="SSF51735">
    <property type="entry name" value="NAD(P)-binding Rossmann-fold domains"/>
    <property type="match status" value="1"/>
</dbReference>